<dbReference type="PRINTS" id="PR00691">
    <property type="entry name" value="ADHESINB"/>
</dbReference>
<dbReference type="GO" id="GO:0046872">
    <property type="term" value="F:metal ion binding"/>
    <property type="evidence" value="ECO:0007669"/>
    <property type="project" value="InterPro"/>
</dbReference>
<sequence>MKKTRFVLLLIISVLLTGCAGELTDTRPRIAVSIEPLRYFTEQIAGDRYKITTLMPTGGSPETYEPTPHQMVELSQSQLFFAVGTLGFEQTQLGKMAETAPELKIVPLMKGVNLLAAHHGGNTSNSADPHVWMSTNNARILASNICDALCEADSANAKTYTDNLKRFDASVDSIDAVIRAELKDVSHRTFLIYHPALGYFARDYGLRQLAVEQDGKESSAARMQQLITTCKAENVRVVFIEKEYSGKSARRIAEQLGAKVSIINPLGYDWPAELSTISKALKNEGTTQVR</sequence>
<name>A0A7W5UDK2_9BACT</name>
<dbReference type="PANTHER" id="PTHR42953">
    <property type="entry name" value="HIGH-AFFINITY ZINC UPTAKE SYSTEM PROTEIN ZNUA-RELATED"/>
    <property type="match status" value="1"/>
</dbReference>
<evidence type="ECO:0000256" key="4">
    <source>
        <dbReference type="SAM" id="SignalP"/>
    </source>
</evidence>
<dbReference type="Gene3D" id="3.40.50.1980">
    <property type="entry name" value="Nitrogenase molybdenum iron protein domain"/>
    <property type="match status" value="2"/>
</dbReference>
<reference evidence="5 6" key="1">
    <citation type="submission" date="2020-08" db="EMBL/GenBank/DDBJ databases">
        <title>Genomic Encyclopedia of Type Strains, Phase IV (KMG-IV): sequencing the most valuable type-strain genomes for metagenomic binning, comparative biology and taxonomic classification.</title>
        <authorList>
            <person name="Goeker M."/>
        </authorList>
    </citation>
    <scope>NUCLEOTIDE SEQUENCE [LARGE SCALE GENOMIC DNA]</scope>
    <source>
        <strain evidence="5 6">DSM 22548</strain>
    </source>
</reference>
<dbReference type="RefSeq" id="WP_183694528.1">
    <property type="nucleotide sequence ID" value="NZ_JACICA010000002.1"/>
</dbReference>
<organism evidence="5 6">
    <name type="scientific">Alloprevotella rava</name>
    <dbReference type="NCBI Taxonomy" id="671218"/>
    <lineage>
        <taxon>Bacteria</taxon>
        <taxon>Pseudomonadati</taxon>
        <taxon>Bacteroidota</taxon>
        <taxon>Bacteroidia</taxon>
        <taxon>Bacteroidales</taxon>
        <taxon>Prevotellaceae</taxon>
        <taxon>Alloprevotella</taxon>
    </lineage>
</organism>
<dbReference type="SUPFAM" id="SSF53807">
    <property type="entry name" value="Helical backbone' metal receptor"/>
    <property type="match status" value="1"/>
</dbReference>
<evidence type="ECO:0000256" key="2">
    <source>
        <dbReference type="ARBA" id="ARBA00022448"/>
    </source>
</evidence>
<proteinExistence type="inferred from homology"/>
<dbReference type="InterPro" id="IPR006127">
    <property type="entry name" value="ZnuA-like"/>
</dbReference>
<dbReference type="InterPro" id="IPR050492">
    <property type="entry name" value="Bact_metal-bind_prot9"/>
</dbReference>
<comment type="similarity">
    <text evidence="1">Belongs to the bacterial solute-binding protein 9 family.</text>
</comment>
<dbReference type="PROSITE" id="PS51257">
    <property type="entry name" value="PROKAR_LIPOPROTEIN"/>
    <property type="match status" value="1"/>
</dbReference>
<comment type="caution">
    <text evidence="5">The sequence shown here is derived from an EMBL/GenBank/DDBJ whole genome shotgun (WGS) entry which is preliminary data.</text>
</comment>
<protein>
    <submittedName>
        <fullName evidence="5">Zinc transport system substrate-binding protein</fullName>
    </submittedName>
</protein>
<keyword evidence="2" id="KW-0813">Transport</keyword>
<evidence type="ECO:0000256" key="1">
    <source>
        <dbReference type="ARBA" id="ARBA00011028"/>
    </source>
</evidence>
<accession>A0A7W5UDK2</accession>
<evidence type="ECO:0000313" key="6">
    <source>
        <dbReference type="Proteomes" id="UP000541425"/>
    </source>
</evidence>
<dbReference type="GO" id="GO:0030001">
    <property type="term" value="P:metal ion transport"/>
    <property type="evidence" value="ECO:0007669"/>
    <property type="project" value="InterPro"/>
</dbReference>
<evidence type="ECO:0000256" key="3">
    <source>
        <dbReference type="ARBA" id="ARBA00022729"/>
    </source>
</evidence>
<dbReference type="Proteomes" id="UP000541425">
    <property type="component" value="Unassembled WGS sequence"/>
</dbReference>
<dbReference type="InterPro" id="IPR006129">
    <property type="entry name" value="AdhesinB"/>
</dbReference>
<keyword evidence="3 4" id="KW-0732">Signal</keyword>
<dbReference type="AlphaFoldDB" id="A0A7W5UDK2"/>
<gene>
    <name evidence="5" type="ORF">FHS60_000531</name>
</gene>
<dbReference type="EMBL" id="JACICA010000002">
    <property type="protein sequence ID" value="MBB3702078.1"/>
    <property type="molecule type" value="Genomic_DNA"/>
</dbReference>
<dbReference type="Pfam" id="PF01297">
    <property type="entry name" value="ZnuA"/>
    <property type="match status" value="1"/>
</dbReference>
<feature type="signal peptide" evidence="4">
    <location>
        <begin position="1"/>
        <end position="20"/>
    </location>
</feature>
<evidence type="ECO:0000313" key="5">
    <source>
        <dbReference type="EMBL" id="MBB3702078.1"/>
    </source>
</evidence>
<dbReference type="GO" id="GO:0007155">
    <property type="term" value="P:cell adhesion"/>
    <property type="evidence" value="ECO:0007669"/>
    <property type="project" value="InterPro"/>
</dbReference>
<feature type="chain" id="PRO_5031194898" evidence="4">
    <location>
        <begin position="21"/>
        <end position="290"/>
    </location>
</feature>
<dbReference type="PANTHER" id="PTHR42953:SF3">
    <property type="entry name" value="HIGH-AFFINITY ZINC UPTAKE SYSTEM PROTEIN ZNUA"/>
    <property type="match status" value="1"/>
</dbReference>